<dbReference type="Gene3D" id="1.10.630.10">
    <property type="entry name" value="Cytochrome P450"/>
    <property type="match status" value="1"/>
</dbReference>
<evidence type="ECO:0000256" key="2">
    <source>
        <dbReference type="ARBA" id="ARBA00010617"/>
    </source>
</evidence>
<organism evidence="9 10">
    <name type="scientific">Mycena maculata</name>
    <dbReference type="NCBI Taxonomy" id="230809"/>
    <lineage>
        <taxon>Eukaryota</taxon>
        <taxon>Fungi</taxon>
        <taxon>Dikarya</taxon>
        <taxon>Basidiomycota</taxon>
        <taxon>Agaricomycotina</taxon>
        <taxon>Agaricomycetes</taxon>
        <taxon>Agaricomycetidae</taxon>
        <taxon>Agaricales</taxon>
        <taxon>Marasmiineae</taxon>
        <taxon>Mycenaceae</taxon>
        <taxon>Mycena</taxon>
    </lineage>
</organism>
<keyword evidence="6" id="KW-0408">Iron</keyword>
<evidence type="ECO:0000256" key="1">
    <source>
        <dbReference type="ARBA" id="ARBA00001971"/>
    </source>
</evidence>
<feature type="region of interest" description="Disordered" evidence="8">
    <location>
        <begin position="1"/>
        <end position="33"/>
    </location>
</feature>
<keyword evidence="3" id="KW-0349">Heme</keyword>
<dbReference type="GO" id="GO:0020037">
    <property type="term" value="F:heme binding"/>
    <property type="evidence" value="ECO:0007669"/>
    <property type="project" value="InterPro"/>
</dbReference>
<dbReference type="AlphaFoldDB" id="A0AAD7K9L1"/>
<comment type="caution">
    <text evidence="9">The sequence shown here is derived from an EMBL/GenBank/DDBJ whole genome shotgun (WGS) entry which is preliminary data.</text>
</comment>
<dbReference type="SUPFAM" id="SSF48264">
    <property type="entry name" value="Cytochrome P450"/>
    <property type="match status" value="1"/>
</dbReference>
<evidence type="ECO:0000313" key="9">
    <source>
        <dbReference type="EMBL" id="KAJ7780050.1"/>
    </source>
</evidence>
<dbReference type="GO" id="GO:0005506">
    <property type="term" value="F:iron ion binding"/>
    <property type="evidence" value="ECO:0007669"/>
    <property type="project" value="InterPro"/>
</dbReference>
<comment type="similarity">
    <text evidence="2">Belongs to the cytochrome P450 family.</text>
</comment>
<proteinExistence type="inferred from homology"/>
<accession>A0AAD7K9L1</accession>
<evidence type="ECO:0000256" key="5">
    <source>
        <dbReference type="ARBA" id="ARBA00023002"/>
    </source>
</evidence>
<dbReference type="Proteomes" id="UP001215280">
    <property type="component" value="Unassembled WGS sequence"/>
</dbReference>
<dbReference type="InterPro" id="IPR050364">
    <property type="entry name" value="Cytochrome_P450_fung"/>
</dbReference>
<dbReference type="EMBL" id="JARJLG010000006">
    <property type="protein sequence ID" value="KAJ7780050.1"/>
    <property type="molecule type" value="Genomic_DNA"/>
</dbReference>
<evidence type="ECO:0000256" key="4">
    <source>
        <dbReference type="ARBA" id="ARBA00022723"/>
    </source>
</evidence>
<sequence>MEDLFGKRGPPVLLREPRSNEISRPSRSYAAGASQTIGTSDLYMHTKKTGGAFAASPVSSSNRSLLYAQDAQPVLFSSCSFASCFEWETYMKWSQIYNSDIISLNVAGTSIIVLSSEQAANDLFEKRYSVYSDRARLPMANELMGWDFTLGFMKCGDR</sequence>
<evidence type="ECO:0000313" key="10">
    <source>
        <dbReference type="Proteomes" id="UP001215280"/>
    </source>
</evidence>
<keyword evidence="7" id="KW-0503">Monooxygenase</keyword>
<evidence type="ECO:0000256" key="7">
    <source>
        <dbReference type="ARBA" id="ARBA00023033"/>
    </source>
</evidence>
<dbReference type="InterPro" id="IPR036396">
    <property type="entry name" value="Cyt_P450_sf"/>
</dbReference>
<gene>
    <name evidence="9" type="ORF">DFH07DRAFT_462191</name>
</gene>
<keyword evidence="4" id="KW-0479">Metal-binding</keyword>
<comment type="cofactor">
    <cofactor evidence="1">
        <name>heme</name>
        <dbReference type="ChEBI" id="CHEBI:30413"/>
    </cofactor>
</comment>
<keyword evidence="5" id="KW-0560">Oxidoreductase</keyword>
<protein>
    <submittedName>
        <fullName evidence="9">Uncharacterized protein</fullName>
    </submittedName>
</protein>
<evidence type="ECO:0000256" key="8">
    <source>
        <dbReference type="SAM" id="MobiDB-lite"/>
    </source>
</evidence>
<evidence type="ECO:0000256" key="6">
    <source>
        <dbReference type="ARBA" id="ARBA00023004"/>
    </source>
</evidence>
<reference evidence="9" key="1">
    <citation type="submission" date="2023-03" db="EMBL/GenBank/DDBJ databases">
        <title>Massive genome expansion in bonnet fungi (Mycena s.s.) driven by repeated elements and novel gene families across ecological guilds.</title>
        <authorList>
            <consortium name="Lawrence Berkeley National Laboratory"/>
            <person name="Harder C.B."/>
            <person name="Miyauchi S."/>
            <person name="Viragh M."/>
            <person name="Kuo A."/>
            <person name="Thoen E."/>
            <person name="Andreopoulos B."/>
            <person name="Lu D."/>
            <person name="Skrede I."/>
            <person name="Drula E."/>
            <person name="Henrissat B."/>
            <person name="Morin E."/>
            <person name="Kohler A."/>
            <person name="Barry K."/>
            <person name="LaButti K."/>
            <person name="Morin E."/>
            <person name="Salamov A."/>
            <person name="Lipzen A."/>
            <person name="Mereny Z."/>
            <person name="Hegedus B."/>
            <person name="Baldrian P."/>
            <person name="Stursova M."/>
            <person name="Weitz H."/>
            <person name="Taylor A."/>
            <person name="Grigoriev I.V."/>
            <person name="Nagy L.G."/>
            <person name="Martin F."/>
            <person name="Kauserud H."/>
        </authorList>
    </citation>
    <scope>NUCLEOTIDE SEQUENCE</scope>
    <source>
        <strain evidence="9">CBHHK188m</strain>
    </source>
</reference>
<evidence type="ECO:0000256" key="3">
    <source>
        <dbReference type="ARBA" id="ARBA00022617"/>
    </source>
</evidence>
<dbReference type="GO" id="GO:0004497">
    <property type="term" value="F:monooxygenase activity"/>
    <property type="evidence" value="ECO:0007669"/>
    <property type="project" value="UniProtKB-KW"/>
</dbReference>
<dbReference type="GO" id="GO:0016705">
    <property type="term" value="F:oxidoreductase activity, acting on paired donors, with incorporation or reduction of molecular oxygen"/>
    <property type="evidence" value="ECO:0007669"/>
    <property type="project" value="InterPro"/>
</dbReference>
<name>A0AAD7K9L1_9AGAR</name>
<dbReference type="PANTHER" id="PTHR46300">
    <property type="entry name" value="P450, PUTATIVE (EUROFUNG)-RELATED-RELATED"/>
    <property type="match status" value="1"/>
</dbReference>
<keyword evidence="10" id="KW-1185">Reference proteome</keyword>